<dbReference type="Gene3D" id="1.25.40.10">
    <property type="entry name" value="Tetratricopeptide repeat domain"/>
    <property type="match status" value="1"/>
</dbReference>
<dbReference type="Proteomes" id="UP001595765">
    <property type="component" value="Unassembled WGS sequence"/>
</dbReference>
<gene>
    <name evidence="2" type="ORF">ACFO3J_18475</name>
</gene>
<feature type="region of interest" description="Disordered" evidence="1">
    <location>
        <begin position="433"/>
        <end position="457"/>
    </location>
</feature>
<feature type="compositionally biased region" description="Basic and acidic residues" evidence="1">
    <location>
        <begin position="438"/>
        <end position="457"/>
    </location>
</feature>
<accession>A0ABV8HUB3</accession>
<dbReference type="InterPro" id="IPR011990">
    <property type="entry name" value="TPR-like_helical_dom_sf"/>
</dbReference>
<proteinExistence type="predicted"/>
<name>A0ABV8HUB3_9ACTN</name>
<protein>
    <recommendedName>
        <fullName evidence="4">Transcriptional regulator</fullName>
    </recommendedName>
</protein>
<evidence type="ECO:0000313" key="2">
    <source>
        <dbReference type="EMBL" id="MFC4033451.1"/>
    </source>
</evidence>
<evidence type="ECO:0008006" key="4">
    <source>
        <dbReference type="Google" id="ProtNLM"/>
    </source>
</evidence>
<comment type="caution">
    <text evidence="2">The sequence shown here is derived from an EMBL/GenBank/DDBJ whole genome shotgun (WGS) entry which is preliminary data.</text>
</comment>
<keyword evidence="3" id="KW-1185">Reference proteome</keyword>
<organism evidence="2 3">
    <name type="scientific">Streptomyces polygonati</name>
    <dbReference type="NCBI Taxonomy" id="1617087"/>
    <lineage>
        <taxon>Bacteria</taxon>
        <taxon>Bacillati</taxon>
        <taxon>Actinomycetota</taxon>
        <taxon>Actinomycetes</taxon>
        <taxon>Kitasatosporales</taxon>
        <taxon>Streptomycetaceae</taxon>
        <taxon>Streptomyces</taxon>
    </lineage>
</organism>
<dbReference type="EMBL" id="JBHSBB010000013">
    <property type="protein sequence ID" value="MFC4033451.1"/>
    <property type="molecule type" value="Genomic_DNA"/>
</dbReference>
<dbReference type="SUPFAM" id="SSF48452">
    <property type="entry name" value="TPR-like"/>
    <property type="match status" value="1"/>
</dbReference>
<evidence type="ECO:0000256" key="1">
    <source>
        <dbReference type="SAM" id="MobiDB-lite"/>
    </source>
</evidence>
<dbReference type="RefSeq" id="WP_386430546.1">
    <property type="nucleotide sequence ID" value="NZ_JBHSBB010000013.1"/>
</dbReference>
<reference evidence="3" key="1">
    <citation type="journal article" date="2019" name="Int. J. Syst. Evol. Microbiol.">
        <title>The Global Catalogue of Microorganisms (GCM) 10K type strain sequencing project: providing services to taxonomists for standard genome sequencing and annotation.</title>
        <authorList>
            <consortium name="The Broad Institute Genomics Platform"/>
            <consortium name="The Broad Institute Genome Sequencing Center for Infectious Disease"/>
            <person name="Wu L."/>
            <person name="Ma J."/>
        </authorList>
    </citation>
    <scope>NUCLEOTIDE SEQUENCE [LARGE SCALE GENOMIC DNA]</scope>
    <source>
        <strain evidence="3">CGMCC 4.7237</strain>
    </source>
</reference>
<sequence>MSRQRPNRPLAALLAEAGWNAGELARAVNALGTTRSLALRYDRTSVAHWLAGSRPRAPVPALVAEVLSTRTGRLLLPEDTGLTRLPPGHAAPPGPWPGQGDPAAHLIDLTRGDSDPARRALFLQDGQPRSLYSPAVLALLEWPDRPPAEARPTRAGATAADAQTLQEMTRVFADLAEHHGGGHIRSALAAYLADDAGRVLTAEAPETVRRDLLTAGAQLTHLLGKMTADAGYPALAERYYRTAMGLAHAGGSRPTYAITLRAMSVQALRVRQFRPALQLAEVAVRTATPAAPPAALAFLLTQRAAAHAYQRHPHAALRDLDTAQEHHRGASGPPGPFSDYPRAGLDYQRGQTLLALGRLTDGLSALRDSALHRPAHQRRAAALTNAAIAETLLTLGHLEEACAHWHVFLDLYPHLTSLQADRALGRMLARLRPHQRHRQADSVRERGRLLSAERRRR</sequence>
<evidence type="ECO:0000313" key="3">
    <source>
        <dbReference type="Proteomes" id="UP001595765"/>
    </source>
</evidence>